<feature type="non-terminal residue" evidence="3">
    <location>
        <position position="168"/>
    </location>
</feature>
<dbReference type="PANTHER" id="PTHR11138">
    <property type="entry name" value="METHIONYL-TRNA FORMYLTRANSFERASE"/>
    <property type="match status" value="1"/>
</dbReference>
<gene>
    <name evidence="3" type="ORF">METZ01_LOCUS385632</name>
</gene>
<dbReference type="PANTHER" id="PTHR11138:SF5">
    <property type="entry name" value="METHIONYL-TRNA FORMYLTRANSFERASE, MITOCHONDRIAL"/>
    <property type="match status" value="1"/>
</dbReference>
<dbReference type="CDD" id="cd08646">
    <property type="entry name" value="FMT_core_Met-tRNA-FMT_N"/>
    <property type="match status" value="1"/>
</dbReference>
<evidence type="ECO:0000313" key="3">
    <source>
        <dbReference type="EMBL" id="SVD32778.1"/>
    </source>
</evidence>
<name>A0A382UGE1_9ZZZZ</name>
<dbReference type="InterPro" id="IPR041711">
    <property type="entry name" value="Met-tRNA-FMT_N"/>
</dbReference>
<reference evidence="3" key="1">
    <citation type="submission" date="2018-05" db="EMBL/GenBank/DDBJ databases">
        <authorList>
            <person name="Lanie J.A."/>
            <person name="Ng W.-L."/>
            <person name="Kazmierczak K.M."/>
            <person name="Andrzejewski T.M."/>
            <person name="Davidsen T.M."/>
            <person name="Wayne K.J."/>
            <person name="Tettelin H."/>
            <person name="Glass J.I."/>
            <person name="Rusch D."/>
            <person name="Podicherti R."/>
            <person name="Tsui H.-C.T."/>
            <person name="Winkler M.E."/>
        </authorList>
    </citation>
    <scope>NUCLEOTIDE SEQUENCE</scope>
</reference>
<protein>
    <recommendedName>
        <fullName evidence="1">methionyl-tRNA formyltransferase</fullName>
        <ecNumber evidence="1">2.1.2.9</ecNumber>
    </recommendedName>
</protein>
<proteinExistence type="predicted"/>
<dbReference type="Gene3D" id="3.40.50.12230">
    <property type="match status" value="1"/>
</dbReference>
<evidence type="ECO:0000259" key="2">
    <source>
        <dbReference type="Pfam" id="PF00551"/>
    </source>
</evidence>
<feature type="domain" description="Formyl transferase N-terminal" evidence="2">
    <location>
        <begin position="4"/>
        <end position="167"/>
    </location>
</feature>
<evidence type="ECO:0000256" key="1">
    <source>
        <dbReference type="ARBA" id="ARBA00012261"/>
    </source>
</evidence>
<dbReference type="AlphaFoldDB" id="A0A382UGE1"/>
<organism evidence="3">
    <name type="scientific">marine metagenome</name>
    <dbReference type="NCBI Taxonomy" id="408172"/>
    <lineage>
        <taxon>unclassified sequences</taxon>
        <taxon>metagenomes</taxon>
        <taxon>ecological metagenomes</taxon>
    </lineage>
</organism>
<dbReference type="EC" id="2.1.2.9" evidence="1"/>
<sequence length="168" mass="19003">MSLKIVFMGTPEFSVPTLEALIKNKFDILSVYTQPPAKSSRGQKINVSSIEEFSKKNKLNFRNPKNLNSEEEFKIFKELSTDLVIVVAYGKIIPKNFLELAKFGFINIHASLLPKWRGAAPIQRAIMNRDTKTGVSIMRIEEKLDSGPVLSVKELDLDQNITYGEVEK</sequence>
<dbReference type="GO" id="GO:0004479">
    <property type="term" value="F:methionyl-tRNA formyltransferase activity"/>
    <property type="evidence" value="ECO:0007669"/>
    <property type="project" value="UniProtKB-EC"/>
</dbReference>
<dbReference type="Pfam" id="PF00551">
    <property type="entry name" value="Formyl_trans_N"/>
    <property type="match status" value="1"/>
</dbReference>
<accession>A0A382UGE1</accession>
<dbReference type="InterPro" id="IPR002376">
    <property type="entry name" value="Formyl_transf_N"/>
</dbReference>
<dbReference type="EMBL" id="UINC01143705">
    <property type="protein sequence ID" value="SVD32778.1"/>
    <property type="molecule type" value="Genomic_DNA"/>
</dbReference>
<dbReference type="InterPro" id="IPR036477">
    <property type="entry name" value="Formyl_transf_N_sf"/>
</dbReference>
<dbReference type="GO" id="GO:0005829">
    <property type="term" value="C:cytosol"/>
    <property type="evidence" value="ECO:0007669"/>
    <property type="project" value="TreeGrafter"/>
</dbReference>
<dbReference type="SUPFAM" id="SSF53328">
    <property type="entry name" value="Formyltransferase"/>
    <property type="match status" value="1"/>
</dbReference>